<keyword evidence="8" id="KW-1185">Reference proteome</keyword>
<dbReference type="SUPFAM" id="SSF55424">
    <property type="entry name" value="FAD/NAD-linked reductases, dimerisation (C-terminal) domain"/>
    <property type="match status" value="1"/>
</dbReference>
<keyword evidence="3" id="KW-0732">Signal</keyword>
<sequence length="433" mass="46054">MNTVPKFSRRRWLATAGQAALAAGWTISAPVFSQQSAGRVVVIGGGFGGATAAKYIKQRNPLIDVTLVEPAQKFYTCPFTNLYLGGLRTFEAQGHSFDELRSMGVKVLHDFAQSADGAAKTLKLAGGQTLAYDKLVLSPGIDFLWNKLEGYDEAASLLAPHAWKAGAQTTLLKKQLDAMPDGGTFVMVAPANPYRCPPGPYERISMVAHYFKTQKPKSKILVLDAKDAFSKQGLFLDGWKRFYGDMIEWVPAGKDGNVIRVDAKNLSVETDFGKIHKAAVLNVIPPQKAGLIAERAGVADKSGWVPVKPDTFESTQVKDIYVVGDATIAAPMPKSGFCANAQGKVAAAAIVNALAGKPAAAASWSNTCYSLVAPDYGISVAGVYQVADGKIVEVKGSGGVSPREASDTVRKLEALHGVAWYNAIARDTWGSGA</sequence>
<dbReference type="Pfam" id="PF21706">
    <property type="entry name" value="FCSD_central"/>
    <property type="match status" value="1"/>
</dbReference>
<dbReference type="InterPro" id="IPR037092">
    <property type="entry name" value="FlavoCytC_S_DH_flav-bd_sf"/>
</dbReference>
<evidence type="ECO:0000256" key="1">
    <source>
        <dbReference type="ARBA" id="ARBA00022630"/>
    </source>
</evidence>
<evidence type="ECO:0000256" key="3">
    <source>
        <dbReference type="SAM" id="SignalP"/>
    </source>
</evidence>
<dbReference type="InterPro" id="IPR016156">
    <property type="entry name" value="FAD/NAD-linked_Rdtase_dimer_sf"/>
</dbReference>
<dbReference type="InterPro" id="IPR052541">
    <property type="entry name" value="SQRD"/>
</dbReference>
<evidence type="ECO:0000313" key="7">
    <source>
        <dbReference type="EMBL" id="MBZ1350763.1"/>
    </source>
</evidence>
<dbReference type="PROSITE" id="PS51318">
    <property type="entry name" value="TAT"/>
    <property type="match status" value="1"/>
</dbReference>
<name>A0A953T1X1_9BURK</name>
<dbReference type="InterPro" id="IPR036188">
    <property type="entry name" value="FAD/NAD-bd_sf"/>
</dbReference>
<dbReference type="Gene3D" id="3.90.760.10">
    <property type="entry name" value="Flavocytochrome c sulphide dehydrogenase, flavin-binding domain"/>
    <property type="match status" value="1"/>
</dbReference>
<dbReference type="Pfam" id="PF09242">
    <property type="entry name" value="FCSD-flav_bind"/>
    <property type="match status" value="1"/>
</dbReference>
<keyword evidence="2" id="KW-0274">FAD</keyword>
<dbReference type="SUPFAM" id="SSF51905">
    <property type="entry name" value="FAD/NAD(P)-binding domain"/>
    <property type="match status" value="2"/>
</dbReference>
<keyword evidence="1" id="KW-0285">Flavoprotein</keyword>
<dbReference type="FunFam" id="3.50.50.60:FF:000234">
    <property type="entry name" value="Flavocytochrome C sulfide dehydrogenase"/>
    <property type="match status" value="1"/>
</dbReference>
<evidence type="ECO:0000259" key="6">
    <source>
        <dbReference type="Pfam" id="PF21706"/>
    </source>
</evidence>
<accession>A0A953T1X1</accession>
<dbReference type="PRINTS" id="PR00368">
    <property type="entry name" value="FADPNR"/>
</dbReference>
<dbReference type="PANTHER" id="PTHR43755">
    <property type="match status" value="1"/>
</dbReference>
<feature type="chain" id="PRO_5037638365" evidence="3">
    <location>
        <begin position="23"/>
        <end position="433"/>
    </location>
</feature>
<dbReference type="InterPro" id="IPR015323">
    <property type="entry name" value="FlavoCytC_S_DH_flav-bd"/>
</dbReference>
<dbReference type="GO" id="GO:0016491">
    <property type="term" value="F:oxidoreductase activity"/>
    <property type="evidence" value="ECO:0007669"/>
    <property type="project" value="InterPro"/>
</dbReference>
<dbReference type="PANTHER" id="PTHR43755:SF1">
    <property type="entry name" value="FAD-DEPENDENT PYRIDINE NUCLEOTIDE-DISULPHIDE OXIDOREDUCTASE"/>
    <property type="match status" value="1"/>
</dbReference>
<reference evidence="7" key="1">
    <citation type="submission" date="2021-07" db="EMBL/GenBank/DDBJ databases">
        <title>New genus and species of the family Alcaligenaceae.</title>
        <authorList>
            <person name="Hahn M.W."/>
        </authorList>
    </citation>
    <scope>NUCLEOTIDE SEQUENCE</scope>
    <source>
        <strain evidence="7">LF4-65</strain>
    </source>
</reference>
<dbReference type="EMBL" id="JAHXRI010000007">
    <property type="protein sequence ID" value="MBZ1350763.1"/>
    <property type="molecule type" value="Genomic_DNA"/>
</dbReference>
<feature type="signal peptide" evidence="3">
    <location>
        <begin position="1"/>
        <end position="22"/>
    </location>
</feature>
<dbReference type="GO" id="GO:0050660">
    <property type="term" value="F:flavin adenine dinucleotide binding"/>
    <property type="evidence" value="ECO:0007669"/>
    <property type="project" value="InterPro"/>
</dbReference>
<feature type="domain" description="Flavocytochrome c sulphide dehydrogenase flavin-binding" evidence="5">
    <location>
        <begin position="361"/>
        <end position="429"/>
    </location>
</feature>
<dbReference type="InterPro" id="IPR049386">
    <property type="entry name" value="FCSD_central"/>
</dbReference>
<evidence type="ECO:0000259" key="5">
    <source>
        <dbReference type="Pfam" id="PF09242"/>
    </source>
</evidence>
<gene>
    <name evidence="7" type="ORF">KZZ10_08910</name>
</gene>
<feature type="domain" description="Sulfide dehydrogenase [flavocytochrome c] flavoprotein chain central" evidence="6">
    <location>
        <begin position="169"/>
        <end position="285"/>
    </location>
</feature>
<dbReference type="AlphaFoldDB" id="A0A953T1X1"/>
<comment type="caution">
    <text evidence="7">The sequence shown here is derived from an EMBL/GenBank/DDBJ whole genome shotgun (WGS) entry which is preliminary data.</text>
</comment>
<dbReference type="InterPro" id="IPR023753">
    <property type="entry name" value="FAD/NAD-binding_dom"/>
</dbReference>
<dbReference type="Gene3D" id="3.50.50.60">
    <property type="entry name" value="FAD/NAD(P)-binding domain"/>
    <property type="match status" value="2"/>
</dbReference>
<proteinExistence type="predicted"/>
<organism evidence="7 8">
    <name type="scientific">Zwartia hollandica</name>
    <dbReference type="NCBI Taxonomy" id="324606"/>
    <lineage>
        <taxon>Bacteria</taxon>
        <taxon>Pseudomonadati</taxon>
        <taxon>Pseudomonadota</taxon>
        <taxon>Betaproteobacteria</taxon>
        <taxon>Burkholderiales</taxon>
        <taxon>Alcaligenaceae</taxon>
        <taxon>Zwartia</taxon>
    </lineage>
</organism>
<dbReference type="Proteomes" id="UP000739565">
    <property type="component" value="Unassembled WGS sequence"/>
</dbReference>
<dbReference type="Pfam" id="PF07992">
    <property type="entry name" value="Pyr_redox_2"/>
    <property type="match status" value="1"/>
</dbReference>
<evidence type="ECO:0000256" key="2">
    <source>
        <dbReference type="ARBA" id="ARBA00022827"/>
    </source>
</evidence>
<evidence type="ECO:0000313" key="8">
    <source>
        <dbReference type="Proteomes" id="UP000739565"/>
    </source>
</evidence>
<evidence type="ECO:0000259" key="4">
    <source>
        <dbReference type="Pfam" id="PF07992"/>
    </source>
</evidence>
<dbReference type="RefSeq" id="WP_259661173.1">
    <property type="nucleotide sequence ID" value="NZ_JAHXRI010000007.1"/>
</dbReference>
<protein>
    <submittedName>
        <fullName evidence="7">NAD(P)/FAD-dependent oxidoreductase</fullName>
    </submittedName>
</protein>
<feature type="domain" description="FAD/NAD(P)-binding" evidence="4">
    <location>
        <begin position="39"/>
        <end position="141"/>
    </location>
</feature>
<dbReference type="InterPro" id="IPR006311">
    <property type="entry name" value="TAT_signal"/>
</dbReference>